<keyword evidence="3" id="KW-0472">Membrane</keyword>
<dbReference type="InterPro" id="IPR008984">
    <property type="entry name" value="SMAD_FHA_dom_sf"/>
</dbReference>
<feature type="transmembrane region" description="Helical" evidence="3">
    <location>
        <begin position="100"/>
        <end position="119"/>
    </location>
</feature>
<feature type="region of interest" description="Disordered" evidence="2">
    <location>
        <begin position="123"/>
        <end position="142"/>
    </location>
</feature>
<feature type="domain" description="FHA" evidence="4">
    <location>
        <begin position="278"/>
        <end position="331"/>
    </location>
</feature>
<feature type="region of interest" description="Disordered" evidence="2">
    <location>
        <begin position="180"/>
        <end position="239"/>
    </location>
</feature>
<evidence type="ECO:0000313" key="6">
    <source>
        <dbReference type="Proteomes" id="UP000538196"/>
    </source>
</evidence>
<dbReference type="EMBL" id="JACHVP010000001">
    <property type="protein sequence ID" value="MBB2965372.1"/>
    <property type="molecule type" value="Genomic_DNA"/>
</dbReference>
<dbReference type="PROSITE" id="PS50006">
    <property type="entry name" value="FHA_DOMAIN"/>
    <property type="match status" value="1"/>
</dbReference>
<accession>A0A7W4USQ1</accession>
<gene>
    <name evidence="5" type="ORF">FHX33_000104</name>
</gene>
<evidence type="ECO:0000256" key="3">
    <source>
        <dbReference type="SAM" id="Phobius"/>
    </source>
</evidence>
<dbReference type="CDD" id="cd00060">
    <property type="entry name" value="FHA"/>
    <property type="match status" value="1"/>
</dbReference>
<dbReference type="Gene3D" id="2.60.200.20">
    <property type="match status" value="1"/>
</dbReference>
<dbReference type="Proteomes" id="UP000538196">
    <property type="component" value="Unassembled WGS sequence"/>
</dbReference>
<feature type="compositionally biased region" description="Acidic residues" evidence="2">
    <location>
        <begin position="210"/>
        <end position="224"/>
    </location>
</feature>
<dbReference type="AlphaFoldDB" id="A0A7W4USQ1"/>
<dbReference type="Pfam" id="PF00498">
    <property type="entry name" value="FHA"/>
    <property type="match status" value="1"/>
</dbReference>
<keyword evidence="3" id="KW-0812">Transmembrane</keyword>
<reference evidence="5 6" key="1">
    <citation type="submission" date="2020-08" db="EMBL/GenBank/DDBJ databases">
        <title>Sequencing the genomes of 1000 actinobacteria strains.</title>
        <authorList>
            <person name="Klenk H.-P."/>
        </authorList>
    </citation>
    <scope>NUCLEOTIDE SEQUENCE [LARGE SCALE GENOMIC DNA]</scope>
    <source>
        <strain evidence="5 6">DSM 20146</strain>
    </source>
</reference>
<evidence type="ECO:0000256" key="1">
    <source>
        <dbReference type="ARBA" id="ARBA00022553"/>
    </source>
</evidence>
<feature type="compositionally biased region" description="Low complexity" evidence="2">
    <location>
        <begin position="225"/>
        <end position="238"/>
    </location>
</feature>
<dbReference type="Pfam" id="PF18936">
    <property type="entry name" value="DUF5684"/>
    <property type="match status" value="1"/>
</dbReference>
<dbReference type="SMART" id="SM00240">
    <property type="entry name" value="FHA"/>
    <property type="match status" value="1"/>
</dbReference>
<name>A0A7W4USQ1_LEIAQ</name>
<organism evidence="5 6">
    <name type="scientific">Leifsonia aquatica</name>
    <name type="common">Corynebacterium aquaticum</name>
    <dbReference type="NCBI Taxonomy" id="144185"/>
    <lineage>
        <taxon>Bacteria</taxon>
        <taxon>Bacillati</taxon>
        <taxon>Actinomycetota</taxon>
        <taxon>Actinomycetes</taxon>
        <taxon>Micrococcales</taxon>
        <taxon>Microbacteriaceae</taxon>
        <taxon>Leifsonia</taxon>
    </lineage>
</organism>
<sequence>MTDSTATLVALSLIAGLVGLIIGLAIFLWYAAALSRVFARRGVEPWRAWVPVLNEAEILRLGGRPAWTVVFFLIPVVCVYAIVLRALAADRIGRTFGRGAGSTVLAVLLPPVWATVLASTREPAATEERAPARITEPEPEPVPEPAVEFVAVATIAEPPVAVVPPVPIAPPVGAEPLDAIAPPAEPVADLPPIRTPFMDAPAEPPAPESPEPEPESALEPEPESALEPVAVPEPVSVEESVDIDDDAAETIVVERPAVVSWTLVTDDGRRHPLEADVVVLGRRPAGEEPGVQYLAVPDTSRTLSKQHACLTREGDGWIVTDLQSTNGVFLDLGGVERQLAPGDSAPVSGRLLLGTVGLHIEREDRR</sequence>
<keyword evidence="6" id="KW-1185">Reference proteome</keyword>
<dbReference type="InterPro" id="IPR000253">
    <property type="entry name" value="FHA_dom"/>
</dbReference>
<feature type="transmembrane region" description="Helical" evidence="3">
    <location>
        <begin position="6"/>
        <end position="31"/>
    </location>
</feature>
<dbReference type="InterPro" id="IPR043739">
    <property type="entry name" value="DUF5684"/>
</dbReference>
<protein>
    <recommendedName>
        <fullName evidence="4">FHA domain-containing protein</fullName>
    </recommendedName>
</protein>
<dbReference type="RefSeq" id="WP_183428052.1">
    <property type="nucleotide sequence ID" value="NZ_JACHVP010000001.1"/>
</dbReference>
<dbReference type="SUPFAM" id="SSF49879">
    <property type="entry name" value="SMAD/FHA domain"/>
    <property type="match status" value="1"/>
</dbReference>
<evidence type="ECO:0000256" key="2">
    <source>
        <dbReference type="SAM" id="MobiDB-lite"/>
    </source>
</evidence>
<evidence type="ECO:0000259" key="4">
    <source>
        <dbReference type="PROSITE" id="PS50006"/>
    </source>
</evidence>
<feature type="transmembrane region" description="Helical" evidence="3">
    <location>
        <begin position="66"/>
        <end position="88"/>
    </location>
</feature>
<proteinExistence type="predicted"/>
<keyword evidence="3" id="KW-1133">Transmembrane helix</keyword>
<evidence type="ECO:0000313" key="5">
    <source>
        <dbReference type="EMBL" id="MBB2965372.1"/>
    </source>
</evidence>
<keyword evidence="1" id="KW-0597">Phosphoprotein</keyword>
<comment type="caution">
    <text evidence="5">The sequence shown here is derived from an EMBL/GenBank/DDBJ whole genome shotgun (WGS) entry which is preliminary data.</text>
</comment>